<gene>
    <name evidence="1" type="ORF">DPEC_G00056420</name>
</gene>
<evidence type="ECO:0000313" key="1">
    <source>
        <dbReference type="EMBL" id="KAJ8011271.1"/>
    </source>
</evidence>
<evidence type="ECO:0000313" key="2">
    <source>
        <dbReference type="Proteomes" id="UP001157502"/>
    </source>
</evidence>
<sequence length="159" mass="16720">MYYGFRIHMPASANSLSVCWSGPHDNVLFLDNAKGLSATTLAPAGFGAIQHVISTMSAGGLAGAAGIAADAASSFWRRCSRNWLLWRAEISSSCSPASPQFVQESNFCRRGASEQHCPTHLGPASRWSNLHSCSGLLSQELGSRGQLLLQLLGLGAAGS</sequence>
<dbReference type="Proteomes" id="UP001157502">
    <property type="component" value="Chromosome 5"/>
</dbReference>
<organism evidence="1 2">
    <name type="scientific">Dallia pectoralis</name>
    <name type="common">Alaska blackfish</name>
    <dbReference type="NCBI Taxonomy" id="75939"/>
    <lineage>
        <taxon>Eukaryota</taxon>
        <taxon>Metazoa</taxon>
        <taxon>Chordata</taxon>
        <taxon>Craniata</taxon>
        <taxon>Vertebrata</taxon>
        <taxon>Euteleostomi</taxon>
        <taxon>Actinopterygii</taxon>
        <taxon>Neopterygii</taxon>
        <taxon>Teleostei</taxon>
        <taxon>Protacanthopterygii</taxon>
        <taxon>Esociformes</taxon>
        <taxon>Umbridae</taxon>
        <taxon>Dallia</taxon>
    </lineage>
</organism>
<dbReference type="EMBL" id="CM055732">
    <property type="protein sequence ID" value="KAJ8011271.1"/>
    <property type="molecule type" value="Genomic_DNA"/>
</dbReference>
<comment type="caution">
    <text evidence="1">The sequence shown here is derived from an EMBL/GenBank/DDBJ whole genome shotgun (WGS) entry which is preliminary data.</text>
</comment>
<accession>A0ACC2H686</accession>
<name>A0ACC2H686_DALPE</name>
<protein>
    <submittedName>
        <fullName evidence="1">Uncharacterized protein</fullName>
    </submittedName>
</protein>
<proteinExistence type="predicted"/>
<reference evidence="1" key="1">
    <citation type="submission" date="2021-05" db="EMBL/GenBank/DDBJ databases">
        <authorList>
            <person name="Pan Q."/>
            <person name="Jouanno E."/>
            <person name="Zahm M."/>
            <person name="Klopp C."/>
            <person name="Cabau C."/>
            <person name="Louis A."/>
            <person name="Berthelot C."/>
            <person name="Parey E."/>
            <person name="Roest Crollius H."/>
            <person name="Montfort J."/>
            <person name="Robinson-Rechavi M."/>
            <person name="Bouchez O."/>
            <person name="Lampietro C."/>
            <person name="Lopez Roques C."/>
            <person name="Donnadieu C."/>
            <person name="Postlethwait J."/>
            <person name="Bobe J."/>
            <person name="Dillon D."/>
            <person name="Chandos A."/>
            <person name="von Hippel F."/>
            <person name="Guiguen Y."/>
        </authorList>
    </citation>
    <scope>NUCLEOTIDE SEQUENCE</scope>
    <source>
        <strain evidence="1">YG-Jan2019</strain>
    </source>
</reference>
<keyword evidence="2" id="KW-1185">Reference proteome</keyword>